<organism evidence="2 3">
    <name type="scientific">Rhizophagus clarus</name>
    <dbReference type="NCBI Taxonomy" id="94130"/>
    <lineage>
        <taxon>Eukaryota</taxon>
        <taxon>Fungi</taxon>
        <taxon>Fungi incertae sedis</taxon>
        <taxon>Mucoromycota</taxon>
        <taxon>Glomeromycotina</taxon>
        <taxon>Glomeromycetes</taxon>
        <taxon>Glomerales</taxon>
        <taxon>Glomeraceae</taxon>
        <taxon>Rhizophagus</taxon>
    </lineage>
</organism>
<evidence type="ECO:0000313" key="2">
    <source>
        <dbReference type="EMBL" id="GBC07515.1"/>
    </source>
</evidence>
<reference evidence="2 3" key="1">
    <citation type="submission" date="2017-11" db="EMBL/GenBank/DDBJ databases">
        <title>The genome of Rhizophagus clarus HR1 reveals common genetic basis of auxotrophy among arbuscular mycorrhizal fungi.</title>
        <authorList>
            <person name="Kobayashi Y."/>
        </authorList>
    </citation>
    <scope>NUCLEOTIDE SEQUENCE [LARGE SCALE GENOMIC DNA]</scope>
    <source>
        <strain evidence="2 3">HR1</strain>
    </source>
</reference>
<evidence type="ECO:0000313" key="3">
    <source>
        <dbReference type="Proteomes" id="UP000247702"/>
    </source>
</evidence>
<keyword evidence="3" id="KW-1185">Reference proteome</keyword>
<evidence type="ECO:0000259" key="1">
    <source>
        <dbReference type="PROSITE" id="PS51212"/>
    </source>
</evidence>
<proteinExistence type="predicted"/>
<dbReference type="AlphaFoldDB" id="A0A2Z6S8Z4"/>
<dbReference type="Proteomes" id="UP000247702">
    <property type="component" value="Unassembled WGS sequence"/>
</dbReference>
<dbReference type="Pfam" id="PF01822">
    <property type="entry name" value="WSC"/>
    <property type="match status" value="1"/>
</dbReference>
<dbReference type="EMBL" id="BEXD01004148">
    <property type="protein sequence ID" value="GBC07515.1"/>
    <property type="molecule type" value="Genomic_DNA"/>
</dbReference>
<feature type="domain" description="WSC" evidence="1">
    <location>
        <begin position="7"/>
        <end position="109"/>
    </location>
</feature>
<dbReference type="InterPro" id="IPR002889">
    <property type="entry name" value="WSC_carb-bd"/>
</dbReference>
<dbReference type="STRING" id="94130.A0A2Z6S8Z4"/>
<comment type="caution">
    <text evidence="2">The sequence shown here is derived from an EMBL/GenBank/DDBJ whole genome shotgun (WGS) entry which is preliminary data.</text>
</comment>
<accession>A0A2Z6S8Z4</accession>
<gene>
    <name evidence="2" type="ORF">RclHR1_00750049</name>
</gene>
<dbReference type="PROSITE" id="PS51212">
    <property type="entry name" value="WSC"/>
    <property type="match status" value="1"/>
</dbReference>
<protein>
    <recommendedName>
        <fullName evidence="1">WSC domain-containing protein</fullName>
    </recommendedName>
</protein>
<name>A0A2Z6S8Z4_9GLOM</name>
<sequence length="167" mass="19073">MKYVLTNVMKMGRFSDKILNPNSSGLIFPDPYITQQFRIVAYCIKICIDFKFNYAALENGVNCRCGYVNALQSYIEVDDKTCNLSCTTITGKATYPCGGNGAYTVYKAQIQYYTPLYNITIAEKLDIMYNIDKDKDKYPNYRGCIQDDRFCGKRVLGYRCLSTESDS</sequence>